<protein>
    <submittedName>
        <fullName evidence="3">SUR7/PalI family-domain-containing protein</fullName>
    </submittedName>
</protein>
<dbReference type="PANTHER" id="PTHR36414">
    <property type="entry name" value="PROTEIN SUR7"/>
    <property type="match status" value="1"/>
</dbReference>
<sequence length="303" mass="33565">MAIPRFLVTFFPFILTAGATLCLLLILLAGTKEHNPLNRVFYMETDTSSISGAPDTTRWTLWNICGVSGGVSVDCGSNKPAYAFEPAKNFGTSSDIPYDFINHRKTYYYLSRFSYAFYFIATGFTGFGFITGVLGLCSRLGAALTSFWLFLGLLTSIVAAALSTALFVKARNTFNDDGMESHMGVKLFAFAWTAVACNFISSIGFMLACCSGRKKNRGLGDLSDEPVPMNEKPRRGFFRRTPKESYPEDAVDHESQEPVMHQTSTTNGNMYSTSVPSENVANDHTVPEESSYVFSDRHHESYR</sequence>
<evidence type="ECO:0000256" key="2">
    <source>
        <dbReference type="SAM" id="Phobius"/>
    </source>
</evidence>
<feature type="transmembrane region" description="Helical" evidence="2">
    <location>
        <begin position="188"/>
        <end position="209"/>
    </location>
</feature>
<dbReference type="Proteomes" id="UP001498771">
    <property type="component" value="Unassembled WGS sequence"/>
</dbReference>
<dbReference type="Gene3D" id="1.20.140.150">
    <property type="match status" value="1"/>
</dbReference>
<feature type="compositionally biased region" description="Polar residues" evidence="1">
    <location>
        <begin position="261"/>
        <end position="282"/>
    </location>
</feature>
<feature type="compositionally biased region" description="Basic and acidic residues" evidence="1">
    <location>
        <begin position="241"/>
        <end position="256"/>
    </location>
</feature>
<evidence type="ECO:0000313" key="4">
    <source>
        <dbReference type="Proteomes" id="UP001498771"/>
    </source>
</evidence>
<dbReference type="InterPro" id="IPR009571">
    <property type="entry name" value="SUR7/Rim9-like_fungi"/>
</dbReference>
<keyword evidence="2" id="KW-0472">Membrane</keyword>
<feature type="transmembrane region" description="Helical" evidence="2">
    <location>
        <begin position="148"/>
        <end position="168"/>
    </location>
</feature>
<feature type="transmembrane region" description="Helical" evidence="2">
    <location>
        <begin position="115"/>
        <end position="136"/>
    </location>
</feature>
<feature type="transmembrane region" description="Helical" evidence="2">
    <location>
        <begin position="7"/>
        <end position="29"/>
    </location>
</feature>
<dbReference type="GeneID" id="90036482"/>
<evidence type="ECO:0000313" key="3">
    <source>
        <dbReference type="EMBL" id="KAK7208254.1"/>
    </source>
</evidence>
<keyword evidence="2" id="KW-0812">Transmembrane</keyword>
<accession>A0ABR1FEH2</accession>
<keyword evidence="4" id="KW-1185">Reference proteome</keyword>
<organism evidence="3 4">
    <name type="scientific">Myxozyma melibiosi</name>
    <dbReference type="NCBI Taxonomy" id="54550"/>
    <lineage>
        <taxon>Eukaryota</taxon>
        <taxon>Fungi</taxon>
        <taxon>Dikarya</taxon>
        <taxon>Ascomycota</taxon>
        <taxon>Saccharomycotina</taxon>
        <taxon>Lipomycetes</taxon>
        <taxon>Lipomycetales</taxon>
        <taxon>Lipomycetaceae</taxon>
        <taxon>Myxozyma</taxon>
    </lineage>
</organism>
<evidence type="ECO:0000256" key="1">
    <source>
        <dbReference type="SAM" id="MobiDB-lite"/>
    </source>
</evidence>
<reference evidence="3 4" key="1">
    <citation type="submission" date="2024-03" db="EMBL/GenBank/DDBJ databases">
        <title>Genome-scale model development and genomic sequencing of the oleaginous clade Lipomyces.</title>
        <authorList>
            <consortium name="Lawrence Berkeley National Laboratory"/>
            <person name="Czajka J.J."/>
            <person name="Han Y."/>
            <person name="Kim J."/>
            <person name="Mondo S.J."/>
            <person name="Hofstad B.A."/>
            <person name="Robles A."/>
            <person name="Haridas S."/>
            <person name="Riley R."/>
            <person name="LaButti K."/>
            <person name="Pangilinan J."/>
            <person name="Andreopoulos W."/>
            <person name="Lipzen A."/>
            <person name="Yan J."/>
            <person name="Wang M."/>
            <person name="Ng V."/>
            <person name="Grigoriev I.V."/>
            <person name="Spatafora J.W."/>
            <person name="Magnuson J.K."/>
            <person name="Baker S.E."/>
            <person name="Pomraning K.R."/>
        </authorList>
    </citation>
    <scope>NUCLEOTIDE SEQUENCE [LARGE SCALE GENOMIC DNA]</scope>
    <source>
        <strain evidence="3 4">Phaff 52-87</strain>
    </source>
</reference>
<dbReference type="Pfam" id="PF06687">
    <property type="entry name" value="SUR7"/>
    <property type="match status" value="1"/>
</dbReference>
<gene>
    <name evidence="3" type="ORF">BZA70DRAFT_265550</name>
</gene>
<proteinExistence type="predicted"/>
<keyword evidence="2" id="KW-1133">Transmembrane helix</keyword>
<name>A0ABR1FEH2_9ASCO</name>
<dbReference type="RefSeq" id="XP_064771287.1">
    <property type="nucleotide sequence ID" value="XM_064910970.1"/>
</dbReference>
<dbReference type="EMBL" id="JBBJBU010000001">
    <property type="protein sequence ID" value="KAK7208254.1"/>
    <property type="molecule type" value="Genomic_DNA"/>
</dbReference>
<comment type="caution">
    <text evidence="3">The sequence shown here is derived from an EMBL/GenBank/DDBJ whole genome shotgun (WGS) entry which is preliminary data.</text>
</comment>
<feature type="region of interest" description="Disordered" evidence="1">
    <location>
        <begin position="220"/>
        <end position="303"/>
    </location>
</feature>
<dbReference type="PANTHER" id="PTHR36414:SF1">
    <property type="entry name" value="PROTEIN SUR7"/>
    <property type="match status" value="1"/>
</dbReference>